<reference evidence="2 3" key="1">
    <citation type="submission" date="2018-08" db="EMBL/GenBank/DDBJ databases">
        <title>Genomic Encyclopedia of Archaeal and Bacterial Type Strains, Phase II (KMG-II): from individual species to whole genera.</title>
        <authorList>
            <person name="Goeker M."/>
        </authorList>
    </citation>
    <scope>NUCLEOTIDE SEQUENCE [LARGE SCALE GENOMIC DNA]</scope>
    <source>
        <strain evidence="2 3">DSM 15986</strain>
    </source>
</reference>
<evidence type="ECO:0000259" key="1">
    <source>
        <dbReference type="Pfam" id="PF00535"/>
    </source>
</evidence>
<dbReference type="Gene3D" id="3.40.50.150">
    <property type="entry name" value="Vaccinia Virus protein VP39"/>
    <property type="match status" value="1"/>
</dbReference>
<dbReference type="PANTHER" id="PTHR22916">
    <property type="entry name" value="GLYCOSYLTRANSFERASE"/>
    <property type="match status" value="1"/>
</dbReference>
<protein>
    <submittedName>
        <fullName evidence="2">Methyltransferase family protein</fullName>
    </submittedName>
</protein>
<keyword evidence="2" id="KW-0489">Methyltransferase</keyword>
<dbReference type="GO" id="GO:0008168">
    <property type="term" value="F:methyltransferase activity"/>
    <property type="evidence" value="ECO:0007669"/>
    <property type="project" value="UniProtKB-KW"/>
</dbReference>
<dbReference type="Gene3D" id="3.90.550.10">
    <property type="entry name" value="Spore Coat Polysaccharide Biosynthesis Protein SpsA, Chain A"/>
    <property type="match status" value="1"/>
</dbReference>
<name>A0A3E0DMK4_9BACT</name>
<keyword evidence="3" id="KW-1185">Reference proteome</keyword>
<dbReference type="EMBL" id="QUNF01000016">
    <property type="protein sequence ID" value="REG84017.1"/>
    <property type="molecule type" value="Genomic_DNA"/>
</dbReference>
<dbReference type="Pfam" id="PF00535">
    <property type="entry name" value="Glycos_transf_2"/>
    <property type="match status" value="1"/>
</dbReference>
<dbReference type="Pfam" id="PF13578">
    <property type="entry name" value="Methyltransf_24"/>
    <property type="match status" value="1"/>
</dbReference>
<keyword evidence="2" id="KW-0808">Transferase</keyword>
<dbReference type="Proteomes" id="UP000256405">
    <property type="component" value="Unassembled WGS sequence"/>
</dbReference>
<dbReference type="InterPro" id="IPR001173">
    <property type="entry name" value="Glyco_trans_2-like"/>
</dbReference>
<dbReference type="GO" id="GO:0032259">
    <property type="term" value="P:methylation"/>
    <property type="evidence" value="ECO:0007669"/>
    <property type="project" value="UniProtKB-KW"/>
</dbReference>
<gene>
    <name evidence="2" type="ORF">C8N25_11672</name>
</gene>
<sequence>MPTFNRRKFVPFAVKYFLRQNYPNKELIVIDDGTDSIEDLIPDESSIQYYRLNKKITLGEKLNLACEYAKGEIIAHWDDDDWYAPTRISYQIHELQNNEADVCGINNLLYLNLSTKNAYQYIYPSDQRPWLIGSSLCYSKAIWKQNHFAPINVGMDALFVWTSPSHRVQNLANKEISVHMIHEDNVSPKKTGGIWWHSYPLEEIQNIMQEDWQSYSNGAFHSPAIAVKGKAIEASSLPMPTAQSLLKNVYACAVHESEDCVIDMVRNLHFHDPDSRIILYNGGLDQNLLNKGFPYEDLGCEIFPNPVPLQHGYLHNYALNSMKFALQQASFDTFTIVDSDQLAIRDGYTNHISDYLKSRTTIGLLSNKPEKISVNDTGVWTAIQAFNELELWKPLLKQFHDGEEKFVHWSFWPSTVFTVDAVKDLLKLFDQNVQLQQIMKKTKIWATEEIVLPTLIRLLGYDIGLNPCANDFVSYRKDYSLHDLENAENKTDAFWIHPIQRKYDDPLRKQTRQKSNHYIPKGMELLKETKTVDLPLMLPLLENISKIEGWLADKEADLLIASTLKACCSLHPPHIIVEIGSYHGKSTVAIGTVIKALFPSAKVFAIDPHEGIVGATDQGLQKVAPTLEKFNQNIHEAGLEETVILIKDYSFNIDWKDPISFLFIDGLHDYPNVARDFWKYSPHVLSGGFIAFHDYADYYPGVMALVDEVLLSGNFRKICLAESLMVIQKVN</sequence>
<organism evidence="2 3">
    <name type="scientific">Algoriphagus antarcticus</name>
    <dbReference type="NCBI Taxonomy" id="238540"/>
    <lineage>
        <taxon>Bacteria</taxon>
        <taxon>Pseudomonadati</taxon>
        <taxon>Bacteroidota</taxon>
        <taxon>Cytophagia</taxon>
        <taxon>Cytophagales</taxon>
        <taxon>Cyclobacteriaceae</taxon>
        <taxon>Algoriphagus</taxon>
    </lineage>
</organism>
<feature type="domain" description="Glycosyltransferase 2-like" evidence="1">
    <location>
        <begin position="1"/>
        <end position="106"/>
    </location>
</feature>
<dbReference type="SUPFAM" id="SSF53448">
    <property type="entry name" value="Nucleotide-diphospho-sugar transferases"/>
    <property type="match status" value="1"/>
</dbReference>
<comment type="caution">
    <text evidence="2">The sequence shown here is derived from an EMBL/GenBank/DDBJ whole genome shotgun (WGS) entry which is preliminary data.</text>
</comment>
<dbReference type="AlphaFoldDB" id="A0A3E0DMK4"/>
<proteinExistence type="predicted"/>
<dbReference type="SUPFAM" id="SSF53335">
    <property type="entry name" value="S-adenosyl-L-methionine-dependent methyltransferases"/>
    <property type="match status" value="1"/>
</dbReference>
<dbReference type="PANTHER" id="PTHR22916:SF3">
    <property type="entry name" value="UDP-GLCNAC:BETAGAL BETA-1,3-N-ACETYLGLUCOSAMINYLTRANSFERASE-LIKE PROTEIN 1"/>
    <property type="match status" value="1"/>
</dbReference>
<dbReference type="GO" id="GO:0016758">
    <property type="term" value="F:hexosyltransferase activity"/>
    <property type="evidence" value="ECO:0007669"/>
    <property type="project" value="UniProtKB-ARBA"/>
</dbReference>
<dbReference type="InterPro" id="IPR029044">
    <property type="entry name" value="Nucleotide-diphossugar_trans"/>
</dbReference>
<accession>A0A3E0DMK4</accession>
<dbReference type="CDD" id="cd00761">
    <property type="entry name" value="Glyco_tranf_GTA_type"/>
    <property type="match status" value="1"/>
</dbReference>
<dbReference type="InterPro" id="IPR029063">
    <property type="entry name" value="SAM-dependent_MTases_sf"/>
</dbReference>
<evidence type="ECO:0000313" key="2">
    <source>
        <dbReference type="EMBL" id="REG84017.1"/>
    </source>
</evidence>
<evidence type="ECO:0000313" key="3">
    <source>
        <dbReference type="Proteomes" id="UP000256405"/>
    </source>
</evidence>